<feature type="region of interest" description="Disordered" evidence="12">
    <location>
        <begin position="344"/>
        <end position="382"/>
    </location>
</feature>
<evidence type="ECO:0000256" key="2">
    <source>
        <dbReference type="ARBA" id="ARBA00022473"/>
    </source>
</evidence>
<keyword evidence="2" id="KW-0217">Developmental protein</keyword>
<feature type="compositionally biased region" description="Pro residues" evidence="12">
    <location>
        <begin position="676"/>
        <end position="686"/>
    </location>
</feature>
<dbReference type="SMART" id="SM00501">
    <property type="entry name" value="BRIGHT"/>
    <property type="match status" value="1"/>
</dbReference>
<keyword evidence="7" id="KW-0804">Transcription</keyword>
<dbReference type="Pfam" id="PF02375">
    <property type="entry name" value="JmjN"/>
    <property type="match status" value="1"/>
</dbReference>
<feature type="domain" description="JmjN" evidence="14">
    <location>
        <begin position="772"/>
        <end position="813"/>
    </location>
</feature>
<feature type="compositionally biased region" description="Polar residues" evidence="12">
    <location>
        <begin position="363"/>
        <end position="372"/>
    </location>
</feature>
<feature type="compositionally biased region" description="Acidic residues" evidence="12">
    <location>
        <begin position="344"/>
        <end position="357"/>
    </location>
</feature>
<evidence type="ECO:0000256" key="3">
    <source>
        <dbReference type="ARBA" id="ARBA00022491"/>
    </source>
</evidence>
<dbReference type="PROSITE" id="PS51011">
    <property type="entry name" value="ARID"/>
    <property type="match status" value="1"/>
</dbReference>
<dbReference type="GO" id="GO:0010468">
    <property type="term" value="P:regulation of gene expression"/>
    <property type="evidence" value="ECO:0007669"/>
    <property type="project" value="TreeGrafter"/>
</dbReference>
<dbReference type="GO" id="GO:0005654">
    <property type="term" value="C:nucleoplasm"/>
    <property type="evidence" value="ECO:0007669"/>
    <property type="project" value="UniProtKB-ARBA"/>
</dbReference>
<feature type="region of interest" description="Disordered" evidence="12">
    <location>
        <begin position="40"/>
        <end position="61"/>
    </location>
</feature>
<feature type="region of interest" description="Disordered" evidence="12">
    <location>
        <begin position="721"/>
        <end position="763"/>
    </location>
</feature>
<evidence type="ECO:0000313" key="17">
    <source>
        <dbReference type="Proteomes" id="UP000579812"/>
    </source>
</evidence>
<evidence type="ECO:0000256" key="1">
    <source>
        <dbReference type="ARBA" id="ARBA00004123"/>
    </source>
</evidence>
<dbReference type="CDD" id="cd16870">
    <property type="entry name" value="ARID_JARD2"/>
    <property type="match status" value="1"/>
</dbReference>
<dbReference type="PROSITE" id="PS51184">
    <property type="entry name" value="JMJC"/>
    <property type="match status" value="1"/>
</dbReference>
<dbReference type="PANTHER" id="PTHR10694:SF113">
    <property type="entry name" value="PROTEIN JUMONJI"/>
    <property type="match status" value="1"/>
</dbReference>
<feature type="compositionally biased region" description="Acidic residues" evidence="12">
    <location>
        <begin position="1014"/>
        <end position="1023"/>
    </location>
</feature>
<dbReference type="SMART" id="SM00558">
    <property type="entry name" value="JmjC"/>
    <property type="match status" value="1"/>
</dbReference>
<feature type="compositionally biased region" description="Polar residues" evidence="12">
    <location>
        <begin position="252"/>
        <end position="263"/>
    </location>
</feature>
<dbReference type="Pfam" id="PF02373">
    <property type="entry name" value="JmjC"/>
    <property type="match status" value="1"/>
</dbReference>
<evidence type="ECO:0000259" key="15">
    <source>
        <dbReference type="PROSITE" id="PS51184"/>
    </source>
</evidence>
<evidence type="ECO:0000256" key="6">
    <source>
        <dbReference type="ARBA" id="ARBA00023015"/>
    </source>
</evidence>
<feature type="domain" description="ARID" evidence="13">
    <location>
        <begin position="836"/>
        <end position="928"/>
    </location>
</feature>
<feature type="compositionally biased region" description="Basic and acidic residues" evidence="12">
    <location>
        <begin position="949"/>
        <end position="958"/>
    </location>
</feature>
<feature type="region of interest" description="Disordered" evidence="12">
    <location>
        <begin position="669"/>
        <end position="709"/>
    </location>
</feature>
<dbReference type="GO" id="GO:0048731">
    <property type="term" value="P:system development"/>
    <property type="evidence" value="ECO:0007669"/>
    <property type="project" value="UniProtKB-ARBA"/>
</dbReference>
<evidence type="ECO:0000256" key="5">
    <source>
        <dbReference type="ARBA" id="ARBA00022853"/>
    </source>
</evidence>
<feature type="compositionally biased region" description="Basic and acidic residues" evidence="12">
    <location>
        <begin position="754"/>
        <end position="763"/>
    </location>
</feature>
<dbReference type="GO" id="GO:0030154">
    <property type="term" value="P:cell differentiation"/>
    <property type="evidence" value="ECO:0007669"/>
    <property type="project" value="UniProtKB-KW"/>
</dbReference>
<feature type="compositionally biased region" description="Polar residues" evidence="12">
    <location>
        <begin position="721"/>
        <end position="731"/>
    </location>
</feature>
<comment type="caution">
    <text evidence="16">The sequence shown here is derived from an EMBL/GenBank/DDBJ whole genome shotgun (WGS) entry which is preliminary data.</text>
</comment>
<accession>A0A7J6C326</accession>
<dbReference type="InterPro" id="IPR003349">
    <property type="entry name" value="JmjN"/>
</dbReference>
<feature type="region of interest" description="Disordered" evidence="12">
    <location>
        <begin position="221"/>
        <end position="295"/>
    </location>
</feature>
<evidence type="ECO:0000256" key="10">
    <source>
        <dbReference type="ARBA" id="ARBA00070290"/>
    </source>
</evidence>
<feature type="compositionally biased region" description="Basic residues" evidence="12">
    <location>
        <begin position="270"/>
        <end position="279"/>
    </location>
</feature>
<evidence type="ECO:0000256" key="12">
    <source>
        <dbReference type="SAM" id="MobiDB-lite"/>
    </source>
</evidence>
<evidence type="ECO:0000256" key="8">
    <source>
        <dbReference type="ARBA" id="ARBA00023242"/>
    </source>
</evidence>
<dbReference type="InterPro" id="IPR036431">
    <property type="entry name" value="ARID_dom_sf"/>
</dbReference>
<dbReference type="PANTHER" id="PTHR10694">
    <property type="entry name" value="LYSINE-SPECIFIC DEMETHYLASE"/>
    <property type="match status" value="1"/>
</dbReference>
<dbReference type="SUPFAM" id="SSF46774">
    <property type="entry name" value="ARID-like"/>
    <property type="match status" value="1"/>
</dbReference>
<feature type="region of interest" description="Disordered" evidence="12">
    <location>
        <begin position="525"/>
        <end position="609"/>
    </location>
</feature>
<keyword evidence="17" id="KW-1185">Reference proteome</keyword>
<protein>
    <recommendedName>
        <fullName evidence="10">Protein Jumonji</fullName>
    </recommendedName>
    <alternativeName>
        <fullName evidence="11">Jumonji/ARID domain-containing protein 2</fullName>
    </alternativeName>
</protein>
<dbReference type="InterPro" id="IPR001606">
    <property type="entry name" value="ARID_dom"/>
</dbReference>
<dbReference type="Pfam" id="PF02928">
    <property type="entry name" value="zf-C5HC2"/>
    <property type="match status" value="1"/>
</dbReference>
<keyword evidence="8" id="KW-0539">Nucleus</keyword>
<feature type="domain" description="JmjC" evidence="15">
    <location>
        <begin position="1103"/>
        <end position="1267"/>
    </location>
</feature>
<organism evidence="16 17">
    <name type="scientific">Onychostoma macrolepis</name>
    <dbReference type="NCBI Taxonomy" id="369639"/>
    <lineage>
        <taxon>Eukaryota</taxon>
        <taxon>Metazoa</taxon>
        <taxon>Chordata</taxon>
        <taxon>Craniata</taxon>
        <taxon>Vertebrata</taxon>
        <taxon>Euteleostomi</taxon>
        <taxon>Actinopterygii</taxon>
        <taxon>Neopterygii</taxon>
        <taxon>Teleostei</taxon>
        <taxon>Ostariophysi</taxon>
        <taxon>Cypriniformes</taxon>
        <taxon>Cyprinidae</taxon>
        <taxon>Acrossocheilinae</taxon>
        <taxon>Onychostoma</taxon>
    </lineage>
</organism>
<dbReference type="GO" id="GO:0003677">
    <property type="term" value="F:DNA binding"/>
    <property type="evidence" value="ECO:0007669"/>
    <property type="project" value="InterPro"/>
</dbReference>
<feature type="compositionally biased region" description="Low complexity" evidence="12">
    <location>
        <begin position="732"/>
        <end position="748"/>
    </location>
</feature>
<keyword evidence="4" id="KW-0221">Differentiation</keyword>
<dbReference type="InterPro" id="IPR004198">
    <property type="entry name" value="Znf_C5HC2"/>
</dbReference>
<dbReference type="SMART" id="SM01014">
    <property type="entry name" value="ARID"/>
    <property type="match status" value="1"/>
</dbReference>
<feature type="compositionally biased region" description="Polar residues" evidence="12">
    <location>
        <begin position="281"/>
        <end position="293"/>
    </location>
</feature>
<feature type="compositionally biased region" description="Polar residues" evidence="12">
    <location>
        <begin position="535"/>
        <end position="556"/>
    </location>
</feature>
<proteinExistence type="predicted"/>
<evidence type="ECO:0000259" key="14">
    <source>
        <dbReference type="PROSITE" id="PS51183"/>
    </source>
</evidence>
<comment type="function">
    <text evidence="9">Regulator of histone methyltransferase complexes that plays an essential role in embryonic development, including heart and liver development, neural tube fusion process and hematopoiesis. Acts as an accessory subunit for the core PRC2 (Polycomb repressive complex 2) complex, which mediates histone H3K27 (H3K27me3) trimethylation on chromatin. Binds DNA and mediates the recruitment of the PRC2 complex to target genes in embryonic stem cells, thereby playing a key role in stem cell differentiation and normal embryonic development. In cardiac cells, it is required to repress expression of cyclin-D1 (CCND1) by activating methylation of 'Lys-9' of histone H3 (H3K9me) by the GLP1/EHMT1 and G9a/EHMT2 histone methyltransferases. Also acts as a transcriptional repressor of ANF via its interaction with GATA4 and NKX2-5. Participates in the negative regulation of cell proliferation signaling. Does not have histone demethylase activity.</text>
</comment>
<feature type="compositionally biased region" description="Low complexity" evidence="12">
    <location>
        <begin position="687"/>
        <end position="696"/>
    </location>
</feature>
<evidence type="ECO:0000256" key="7">
    <source>
        <dbReference type="ARBA" id="ARBA00023163"/>
    </source>
</evidence>
<gene>
    <name evidence="16" type="ORF">G5714_018398</name>
</gene>
<feature type="compositionally biased region" description="Basic and acidic residues" evidence="12">
    <location>
        <begin position="1002"/>
        <end position="1013"/>
    </location>
</feature>
<comment type="subcellular location">
    <subcellularLocation>
        <location evidence="1">Nucleus</location>
    </subcellularLocation>
</comment>
<keyword evidence="6" id="KW-0805">Transcription regulation</keyword>
<evidence type="ECO:0000259" key="13">
    <source>
        <dbReference type="PROSITE" id="PS51011"/>
    </source>
</evidence>
<dbReference type="GO" id="GO:0006338">
    <property type="term" value="P:chromatin remodeling"/>
    <property type="evidence" value="ECO:0007669"/>
    <property type="project" value="TreeGrafter"/>
</dbReference>
<dbReference type="PROSITE" id="PS51183">
    <property type="entry name" value="JMJN"/>
    <property type="match status" value="1"/>
</dbReference>
<reference evidence="16 17" key="1">
    <citation type="submission" date="2020-04" db="EMBL/GenBank/DDBJ databases">
        <title>Chromosome-level genome assembly of a cyprinid fish Onychostoma macrolepis by integration of Nanopore Sequencing, Bionano and Hi-C technology.</title>
        <authorList>
            <person name="Wang D."/>
        </authorList>
    </citation>
    <scope>NUCLEOTIDE SEQUENCE [LARGE SCALE GENOMIC DNA]</scope>
    <source>
        <strain evidence="16">SWU-2019</strain>
        <tissue evidence="16">Muscle</tissue>
    </source>
</reference>
<dbReference type="Gene3D" id="2.60.120.650">
    <property type="entry name" value="Cupin"/>
    <property type="match status" value="1"/>
</dbReference>
<dbReference type="GO" id="GO:0000785">
    <property type="term" value="C:chromatin"/>
    <property type="evidence" value="ECO:0007669"/>
    <property type="project" value="TreeGrafter"/>
</dbReference>
<evidence type="ECO:0000256" key="11">
    <source>
        <dbReference type="ARBA" id="ARBA00080607"/>
    </source>
</evidence>
<sequence>MQVSRRTLEFPFTPLESAARTPTKALSCCGQAVLASSLIDNSQQGPSQGGRPDSLPPNTPGRLRAVVQAVNHRQLYRHHQALTDSYLPTTQHFIFSLKSMQAYGDKLFDVRQKESDSCELTEERKRMQRDRQRVMETARMRPPTLVSITLLSSCGLPMAHLCYFVSLWLRMSKERPKRNIIQKKYDDNDGMPWSEERVVRKVLYLSLKEFKSAQKRQLCDGLSNGGKGPNASLSNGQLKGCGSKGGRKVDGSFSQSTDGSSEYSVDCPAKKRPRLHAQRKFAQSQPNSPSTTPVKMADPSLPMPLTHITFLSSRKPKTEDFLTFICLRDSPALPSNMAYFGCSQDEEDLEDEEEIEEEKPPSVASTSCQSTPKKGKPSSKINGFALNGLKVHKDKELVPRSRGRESSVGRDCNEGCDASGEISHKHTAATAKSHNTNGHNYRRAAEELRKQVSKVNGLIRASSVGKHAASAKKSKDFRLPSKTVKYTATVTKGHVTYTKAKRELVKKAKLNHSKHASSAGLRAYSNNHHHHSHHPTSNGRGRPQLSHSGKAQSINAKTRKQVLLSNGVHKMTNGGRPNGRLNGRHSAREEQEDGRQVRQGLRNSKRRSDAITILGAGTESDEVKTKVTEVKKAKLQTSPLETRSKKALGQFKPPNTVTIAHSITEMAASPTQKMGPAPPPSPPAAPASPAMPQNPATPEPARQRPKRASAGKLMFIRQAQQRAQTNPALNRTTSTTSASKSFKPAEPTHTPPPRPDRERERRRAGCAALGEVPVFKPTSREFQDPLVYLDSVRERAESSGLCRVLPPPDWRPECKLNDDMRFVTQVQRIHKLGRRWGPNVQKLACIKKHLKSQGISMDEPPLIGGCEVDLARFSELVCDMGGMQQVMDLKKWNRLADLLRIPKSAQDRLAKLQEAYLQYLLSYDLLSPEEHRQLEQEVLAVKEALERKRGPLEGHSDNGQRSLALPRYEPKNGLTGLNHRNGFRNHNKEPDTQRQAGRRRLFAQEKKGEKVDSDEADEEAEDEGVLSDQHKCIYKGKSVSLTTFYRIARNAMMMCFNKEPGAAEVEQDYWRIVEQRDCHVAVHYGRVDTNTHGSGFPVGKSEPFSKHGWNLTVLPNNSGSILRHLGAVPGVTIPWLNIGMVFSTSCWSQDQNRLPYIDYLHTGADCIWYSIPAEEKTKLDKVVHTLLQANGTPGLEMLEKNVMISPEVLCREGIKVHRTVQQSGQFVVVFPGAFVSRVCCGYSVSETVHFATPQWMNLGYEAAKDLKYRHIAKPFSMEKLLYQIATAEAKRENRLVLSTISSLLKDLRNIEMKQRQDLYEAGLLSSARYCTHDNNQSPTDTRKKPRKWLALESSERRCQTCQHLCYLSMVVQENENVVFCLECALHYVEKHKSCRGLKMMYRFDEEQINSLVNQVCGKALVRSAADGCNGSSPTKLPAKRGPRKRSAVELSLTHLSKSAAAAVS</sequence>
<feature type="region of interest" description="Disordered" evidence="12">
    <location>
        <begin position="949"/>
        <end position="1023"/>
    </location>
</feature>
<dbReference type="Pfam" id="PF01388">
    <property type="entry name" value="ARID"/>
    <property type="match status" value="1"/>
</dbReference>
<name>A0A7J6C326_9TELE</name>
<evidence type="ECO:0000256" key="4">
    <source>
        <dbReference type="ARBA" id="ARBA00022782"/>
    </source>
</evidence>
<dbReference type="Proteomes" id="UP000579812">
    <property type="component" value="Unassembled WGS sequence"/>
</dbReference>
<dbReference type="EMBL" id="JAAMOB010000019">
    <property type="protein sequence ID" value="KAF4100202.1"/>
    <property type="molecule type" value="Genomic_DNA"/>
</dbReference>
<dbReference type="InterPro" id="IPR003347">
    <property type="entry name" value="JmjC_dom"/>
</dbReference>
<feature type="compositionally biased region" description="Basic and acidic residues" evidence="12">
    <location>
        <begin position="586"/>
        <end position="596"/>
    </location>
</feature>
<dbReference type="FunFam" id="1.10.150.60:FF:000005">
    <property type="entry name" value="Jumonji, AT-rich interactive domain 2a"/>
    <property type="match status" value="1"/>
</dbReference>
<evidence type="ECO:0000313" key="16">
    <source>
        <dbReference type="EMBL" id="KAF4100202.1"/>
    </source>
</evidence>
<keyword evidence="3" id="KW-0678">Repressor</keyword>
<keyword evidence="5" id="KW-0156">Chromatin regulator</keyword>
<dbReference type="SUPFAM" id="SSF51197">
    <property type="entry name" value="Clavaminate synthase-like"/>
    <property type="match status" value="1"/>
</dbReference>
<dbReference type="SMART" id="SM00545">
    <property type="entry name" value="JmjN"/>
    <property type="match status" value="1"/>
</dbReference>
<dbReference type="FunFam" id="2.60.120.650:FF:000007">
    <property type="entry name" value="Jumonji, AT rich interactive domain 2"/>
    <property type="match status" value="1"/>
</dbReference>
<evidence type="ECO:0000256" key="9">
    <source>
        <dbReference type="ARBA" id="ARBA00058553"/>
    </source>
</evidence>
<dbReference type="Gene3D" id="1.10.150.60">
    <property type="entry name" value="ARID DNA-binding domain"/>
    <property type="match status" value="1"/>
</dbReference>